<dbReference type="OrthoDB" id="3060231at2759"/>
<evidence type="ECO:0000313" key="2">
    <source>
        <dbReference type="Proteomes" id="UP000297245"/>
    </source>
</evidence>
<accession>A0A4S8LEU7</accession>
<reference evidence="1 2" key="1">
    <citation type="journal article" date="2019" name="Nat. Ecol. Evol.">
        <title>Megaphylogeny resolves global patterns of mushroom evolution.</title>
        <authorList>
            <person name="Varga T."/>
            <person name="Krizsan K."/>
            <person name="Foldi C."/>
            <person name="Dima B."/>
            <person name="Sanchez-Garcia M."/>
            <person name="Sanchez-Ramirez S."/>
            <person name="Szollosi G.J."/>
            <person name="Szarkandi J.G."/>
            <person name="Papp V."/>
            <person name="Albert L."/>
            <person name="Andreopoulos W."/>
            <person name="Angelini C."/>
            <person name="Antonin V."/>
            <person name="Barry K.W."/>
            <person name="Bougher N.L."/>
            <person name="Buchanan P."/>
            <person name="Buyck B."/>
            <person name="Bense V."/>
            <person name="Catcheside P."/>
            <person name="Chovatia M."/>
            <person name="Cooper J."/>
            <person name="Damon W."/>
            <person name="Desjardin D."/>
            <person name="Finy P."/>
            <person name="Geml J."/>
            <person name="Haridas S."/>
            <person name="Hughes K."/>
            <person name="Justo A."/>
            <person name="Karasinski D."/>
            <person name="Kautmanova I."/>
            <person name="Kiss B."/>
            <person name="Kocsube S."/>
            <person name="Kotiranta H."/>
            <person name="LaButti K.M."/>
            <person name="Lechner B.E."/>
            <person name="Liimatainen K."/>
            <person name="Lipzen A."/>
            <person name="Lukacs Z."/>
            <person name="Mihaltcheva S."/>
            <person name="Morgado L.N."/>
            <person name="Niskanen T."/>
            <person name="Noordeloos M.E."/>
            <person name="Ohm R.A."/>
            <person name="Ortiz-Santana B."/>
            <person name="Ovrebo C."/>
            <person name="Racz N."/>
            <person name="Riley R."/>
            <person name="Savchenko A."/>
            <person name="Shiryaev A."/>
            <person name="Soop K."/>
            <person name="Spirin V."/>
            <person name="Szebenyi C."/>
            <person name="Tomsovsky M."/>
            <person name="Tulloss R.E."/>
            <person name="Uehling J."/>
            <person name="Grigoriev I.V."/>
            <person name="Vagvolgyi C."/>
            <person name="Papp T."/>
            <person name="Martin F.M."/>
            <person name="Miettinen O."/>
            <person name="Hibbett D.S."/>
            <person name="Nagy L.G."/>
        </authorList>
    </citation>
    <scope>NUCLEOTIDE SEQUENCE [LARGE SCALE GENOMIC DNA]</scope>
    <source>
        <strain evidence="1 2">CBS 962.96</strain>
    </source>
</reference>
<organism evidence="1 2">
    <name type="scientific">Dendrothele bispora (strain CBS 962.96)</name>
    <dbReference type="NCBI Taxonomy" id="1314807"/>
    <lineage>
        <taxon>Eukaryota</taxon>
        <taxon>Fungi</taxon>
        <taxon>Dikarya</taxon>
        <taxon>Basidiomycota</taxon>
        <taxon>Agaricomycotina</taxon>
        <taxon>Agaricomycetes</taxon>
        <taxon>Agaricomycetidae</taxon>
        <taxon>Agaricales</taxon>
        <taxon>Agaricales incertae sedis</taxon>
        <taxon>Dendrothele</taxon>
    </lineage>
</organism>
<dbReference type="Proteomes" id="UP000297245">
    <property type="component" value="Unassembled WGS sequence"/>
</dbReference>
<dbReference type="EMBL" id="ML179450">
    <property type="protein sequence ID" value="THU87444.1"/>
    <property type="molecule type" value="Genomic_DNA"/>
</dbReference>
<gene>
    <name evidence="1" type="ORF">K435DRAFT_867294</name>
</gene>
<dbReference type="AlphaFoldDB" id="A0A4S8LEU7"/>
<protein>
    <submittedName>
        <fullName evidence="1">Uncharacterized protein</fullName>
    </submittedName>
</protein>
<proteinExistence type="predicted"/>
<sequence length="158" mass="17784">MSFVHMEMKCLNEERGPDQPRLKANKCAANIASKWQAMSVEERDTITTEAVKELNNSRENHHLATHNSSLSSFHDFQTTMDSVKLEPQRLNARMGTETIMIAVRSNVGHFYRPEVFASSNRPMDFINMAFKESVTDVAAQMEEYVLSGVEAEAAAEKG</sequence>
<name>A0A4S8LEU7_DENBC</name>
<keyword evidence="2" id="KW-1185">Reference proteome</keyword>
<evidence type="ECO:0000313" key="1">
    <source>
        <dbReference type="EMBL" id="THU87444.1"/>
    </source>
</evidence>